<protein>
    <submittedName>
        <fullName evidence="2">Uncharacterized protein</fullName>
    </submittedName>
</protein>
<keyword evidence="1" id="KW-0812">Transmembrane</keyword>
<proteinExistence type="predicted"/>
<reference evidence="2 3" key="1">
    <citation type="journal article" date="2014" name="Genome Biol. Evol.">
        <title>The secreted proteins of Achlya hypogyna and Thraustotheca clavata identify the ancestral oomycete secretome and reveal gene acquisitions by horizontal gene transfer.</title>
        <authorList>
            <person name="Misner I."/>
            <person name="Blouin N."/>
            <person name="Leonard G."/>
            <person name="Richards T.A."/>
            <person name="Lane C.E."/>
        </authorList>
    </citation>
    <scope>NUCLEOTIDE SEQUENCE [LARGE SCALE GENOMIC DNA]</scope>
    <source>
        <strain evidence="2 3">ATCC 48635</strain>
    </source>
</reference>
<feature type="transmembrane region" description="Helical" evidence="1">
    <location>
        <begin position="67"/>
        <end position="86"/>
    </location>
</feature>
<sequence>MGATRCADNVFCNGKSSSCPVDEKAHDDGKEKTMVAYLSDTVTQCSAKAISIGSSQFTAMYSSTPSSVIFVVAAAVVAVVASALVAKEAKRHVSMEDGYACLTEDVN</sequence>
<dbReference type="EMBL" id="JNBR01002822">
    <property type="protein sequence ID" value="OQR81292.1"/>
    <property type="molecule type" value="Genomic_DNA"/>
</dbReference>
<organism evidence="2 3">
    <name type="scientific">Achlya hypogyna</name>
    <name type="common">Oomycete</name>
    <name type="synonym">Protoachlya hypogyna</name>
    <dbReference type="NCBI Taxonomy" id="1202772"/>
    <lineage>
        <taxon>Eukaryota</taxon>
        <taxon>Sar</taxon>
        <taxon>Stramenopiles</taxon>
        <taxon>Oomycota</taxon>
        <taxon>Saprolegniomycetes</taxon>
        <taxon>Saprolegniales</taxon>
        <taxon>Achlyaceae</taxon>
        <taxon>Achlya</taxon>
    </lineage>
</organism>
<keyword evidence="3" id="KW-1185">Reference proteome</keyword>
<dbReference type="Proteomes" id="UP000243579">
    <property type="component" value="Unassembled WGS sequence"/>
</dbReference>
<keyword evidence="1" id="KW-1133">Transmembrane helix</keyword>
<evidence type="ECO:0000256" key="1">
    <source>
        <dbReference type="SAM" id="Phobius"/>
    </source>
</evidence>
<keyword evidence="1" id="KW-0472">Membrane</keyword>
<evidence type="ECO:0000313" key="2">
    <source>
        <dbReference type="EMBL" id="OQR81292.1"/>
    </source>
</evidence>
<gene>
    <name evidence="2" type="ORF">ACHHYP_16508</name>
</gene>
<accession>A0A1V9Y6D8</accession>
<name>A0A1V9Y6D8_ACHHY</name>
<dbReference type="AlphaFoldDB" id="A0A1V9Y6D8"/>
<evidence type="ECO:0000313" key="3">
    <source>
        <dbReference type="Proteomes" id="UP000243579"/>
    </source>
</evidence>
<comment type="caution">
    <text evidence="2">The sequence shown here is derived from an EMBL/GenBank/DDBJ whole genome shotgun (WGS) entry which is preliminary data.</text>
</comment>